<accession>A0ABQ4PYM6</accession>
<dbReference type="Pfam" id="PF18950">
    <property type="entry name" value="DUF5694"/>
    <property type="match status" value="1"/>
</dbReference>
<dbReference type="RefSeq" id="WP_284361728.1">
    <property type="nucleotide sequence ID" value="NZ_BPFZ01000021.1"/>
</dbReference>
<organism evidence="2 3">
    <name type="scientific">Candidatus Phycosocius spiralis</name>
    <dbReference type="NCBI Taxonomy" id="2815099"/>
    <lineage>
        <taxon>Bacteria</taxon>
        <taxon>Pseudomonadati</taxon>
        <taxon>Pseudomonadota</taxon>
        <taxon>Alphaproteobacteria</taxon>
        <taxon>Caulobacterales</taxon>
        <taxon>Caulobacterales incertae sedis</taxon>
        <taxon>Candidatus Phycosocius</taxon>
    </lineage>
</organism>
<keyword evidence="3" id="KW-1185">Reference proteome</keyword>
<keyword evidence="1" id="KW-0732">Signal</keyword>
<feature type="signal peptide" evidence="1">
    <location>
        <begin position="1"/>
        <end position="24"/>
    </location>
</feature>
<dbReference type="EMBL" id="BPFZ01000021">
    <property type="protein sequence ID" value="GIU68112.1"/>
    <property type="molecule type" value="Genomic_DNA"/>
</dbReference>
<evidence type="ECO:0008006" key="4">
    <source>
        <dbReference type="Google" id="ProtNLM"/>
    </source>
</evidence>
<comment type="caution">
    <text evidence="2">The sequence shown here is derived from an EMBL/GenBank/DDBJ whole genome shotgun (WGS) entry which is preliminary data.</text>
</comment>
<sequence length="368" mass="40336">MRINLAGTLLSLLVSACASPLQQAHQLSSYQPAVDFQIWRNAVTGPLTQVAVLGSPHLSQEAVQVTPETLEPLLDKLAKFNPTLITYEGLSGEQCELVQRHEKIYPGIYDYYCWGVEDGTKATGLTLPEARAAVEEKLKSWPAHPNPAQRRQLAALFIASGERPSASVQWLQLPVSERKQGDGIDSALIDILSRVGKKPNETYEIAVALAARLGLTRVYAVDDHTSDAVLAAAPDGYEAAINAHWAGLSAKSVPELQELPKISRRLTTGEGVLAAYRFYNLPQTQRALIGTDFKDALALPSHELYGRRYVAWFEVRNLRMAANIRAVFANQPGGRVLNVVGASHKAYYEAYLNLMPEVALVDIATILR</sequence>
<evidence type="ECO:0000313" key="2">
    <source>
        <dbReference type="EMBL" id="GIU68112.1"/>
    </source>
</evidence>
<feature type="chain" id="PRO_5046141533" description="Haem-binding uptake Tiki superfamily ChaN domain-containing protein" evidence="1">
    <location>
        <begin position="25"/>
        <end position="368"/>
    </location>
</feature>
<reference evidence="2" key="1">
    <citation type="submission" date="2021-05" db="EMBL/GenBank/DDBJ databases">
        <authorList>
            <person name="Tanabe Y."/>
        </authorList>
    </citation>
    <scope>NUCLEOTIDE SEQUENCE</scope>
    <source>
        <strain evidence="2">BOTRYCO-1</strain>
    </source>
</reference>
<gene>
    <name evidence="2" type="ORF">PsB1_2266</name>
</gene>
<dbReference type="InterPro" id="IPR043749">
    <property type="entry name" value="DUF5694"/>
</dbReference>
<reference evidence="2" key="2">
    <citation type="journal article" date="2023" name="ISME Commun">
        <title>Characterization of a bloom-associated alphaproteobacterial lineage, 'Candidatus Phycosocius': insights into freshwater algal-bacterial interactions.</title>
        <authorList>
            <person name="Tanabe Y."/>
            <person name="Yamaguchi H."/>
            <person name="Yoshida M."/>
            <person name="Kai A."/>
            <person name="Okazaki Y."/>
        </authorList>
    </citation>
    <scope>NUCLEOTIDE SEQUENCE</scope>
    <source>
        <strain evidence="2">BOTRYCO-1</strain>
    </source>
</reference>
<proteinExistence type="predicted"/>
<protein>
    <recommendedName>
        <fullName evidence="4">Haem-binding uptake Tiki superfamily ChaN domain-containing protein</fullName>
    </recommendedName>
</protein>
<dbReference type="Proteomes" id="UP001161064">
    <property type="component" value="Unassembled WGS sequence"/>
</dbReference>
<evidence type="ECO:0000256" key="1">
    <source>
        <dbReference type="SAM" id="SignalP"/>
    </source>
</evidence>
<evidence type="ECO:0000313" key="3">
    <source>
        <dbReference type="Proteomes" id="UP001161064"/>
    </source>
</evidence>
<name>A0ABQ4PYM6_9PROT</name>
<dbReference type="PROSITE" id="PS51257">
    <property type="entry name" value="PROKAR_LIPOPROTEIN"/>
    <property type="match status" value="1"/>
</dbReference>